<dbReference type="Proteomes" id="UP001459277">
    <property type="component" value="Unassembled WGS sequence"/>
</dbReference>
<name>A0AAW2C5P6_9ROSI</name>
<evidence type="ECO:0000256" key="1">
    <source>
        <dbReference type="SAM" id="MobiDB-lite"/>
    </source>
</evidence>
<organism evidence="2 3">
    <name type="scientific">Lithocarpus litseifolius</name>
    <dbReference type="NCBI Taxonomy" id="425828"/>
    <lineage>
        <taxon>Eukaryota</taxon>
        <taxon>Viridiplantae</taxon>
        <taxon>Streptophyta</taxon>
        <taxon>Embryophyta</taxon>
        <taxon>Tracheophyta</taxon>
        <taxon>Spermatophyta</taxon>
        <taxon>Magnoliopsida</taxon>
        <taxon>eudicotyledons</taxon>
        <taxon>Gunneridae</taxon>
        <taxon>Pentapetalae</taxon>
        <taxon>rosids</taxon>
        <taxon>fabids</taxon>
        <taxon>Fagales</taxon>
        <taxon>Fagaceae</taxon>
        <taxon>Lithocarpus</taxon>
    </lineage>
</organism>
<proteinExistence type="predicted"/>
<dbReference type="AlphaFoldDB" id="A0AAW2C5P6"/>
<evidence type="ECO:0000313" key="3">
    <source>
        <dbReference type="Proteomes" id="UP001459277"/>
    </source>
</evidence>
<feature type="region of interest" description="Disordered" evidence="1">
    <location>
        <begin position="1"/>
        <end position="23"/>
    </location>
</feature>
<sequence>METSLHPLWPTKTSPATPPFGPTAPRWLRQLSASPLRSLLCRRPSQILNQGQNPQSGIGGAAIERDIVCGFGNAIVDVGRLGTVGIGWGDVVGD</sequence>
<gene>
    <name evidence="2" type="ORF">SO802_027702</name>
</gene>
<comment type="caution">
    <text evidence="2">The sequence shown here is derived from an EMBL/GenBank/DDBJ whole genome shotgun (WGS) entry which is preliminary data.</text>
</comment>
<protein>
    <submittedName>
        <fullName evidence="2">Uncharacterized protein</fullName>
    </submittedName>
</protein>
<dbReference type="EMBL" id="JAZDWU010000009">
    <property type="protein sequence ID" value="KAK9992717.1"/>
    <property type="molecule type" value="Genomic_DNA"/>
</dbReference>
<evidence type="ECO:0000313" key="2">
    <source>
        <dbReference type="EMBL" id="KAK9992717.1"/>
    </source>
</evidence>
<keyword evidence="3" id="KW-1185">Reference proteome</keyword>
<accession>A0AAW2C5P6</accession>
<reference evidence="2 3" key="1">
    <citation type="submission" date="2024-01" db="EMBL/GenBank/DDBJ databases">
        <title>A telomere-to-telomere, gap-free genome of sweet tea (Lithocarpus litseifolius).</title>
        <authorList>
            <person name="Zhou J."/>
        </authorList>
    </citation>
    <scope>NUCLEOTIDE SEQUENCE [LARGE SCALE GENOMIC DNA]</scope>
    <source>
        <strain evidence="2">Zhou-2022a</strain>
        <tissue evidence="2">Leaf</tissue>
    </source>
</reference>